<keyword evidence="2" id="KW-1185">Reference proteome</keyword>
<gene>
    <name evidence="1" type="ORF">QAD02_001285</name>
</gene>
<name>A0ACC2NG20_9HYME</name>
<accession>A0ACC2NG20</accession>
<organism evidence="1 2">
    <name type="scientific">Eretmocerus hayati</name>
    <dbReference type="NCBI Taxonomy" id="131215"/>
    <lineage>
        <taxon>Eukaryota</taxon>
        <taxon>Metazoa</taxon>
        <taxon>Ecdysozoa</taxon>
        <taxon>Arthropoda</taxon>
        <taxon>Hexapoda</taxon>
        <taxon>Insecta</taxon>
        <taxon>Pterygota</taxon>
        <taxon>Neoptera</taxon>
        <taxon>Endopterygota</taxon>
        <taxon>Hymenoptera</taxon>
        <taxon>Apocrita</taxon>
        <taxon>Proctotrupomorpha</taxon>
        <taxon>Chalcidoidea</taxon>
        <taxon>Aphelinidae</taxon>
        <taxon>Aphelininae</taxon>
        <taxon>Eretmocerus</taxon>
    </lineage>
</organism>
<evidence type="ECO:0000313" key="2">
    <source>
        <dbReference type="Proteomes" id="UP001239111"/>
    </source>
</evidence>
<dbReference type="Proteomes" id="UP001239111">
    <property type="component" value="Chromosome 3"/>
</dbReference>
<proteinExistence type="predicted"/>
<reference evidence="1" key="1">
    <citation type="submission" date="2023-04" db="EMBL/GenBank/DDBJ databases">
        <title>A chromosome-level genome assembly of the parasitoid wasp Eretmocerus hayati.</title>
        <authorList>
            <person name="Zhong Y."/>
            <person name="Liu S."/>
            <person name="Liu Y."/>
        </authorList>
    </citation>
    <scope>NUCLEOTIDE SEQUENCE</scope>
    <source>
        <strain evidence="1">ZJU_SS_LIU_2023</strain>
    </source>
</reference>
<comment type="caution">
    <text evidence="1">The sequence shown here is derived from an EMBL/GenBank/DDBJ whole genome shotgun (WGS) entry which is preliminary data.</text>
</comment>
<dbReference type="EMBL" id="CM056743">
    <property type="protein sequence ID" value="KAJ8670026.1"/>
    <property type="molecule type" value="Genomic_DNA"/>
</dbReference>
<sequence>MEDETAIFMAAFLCKLEMINKGRVQQVKQFDPSQSGCEIIIPTNNSIILAGMLAPISCAPNVESVRTLKNRSFMYALEPIKAGTQIFLSIYSSTIYTNALKFQRDMNHQMFHRHPCDCKACTDEWSEKLNNPNEFPMIPDEKSDLFEELSEEMCSIRRDMQASPLNKLGIVDFEIIVRIRTLIAKSWEHFPMPSQITCDMVKLMMELFEAFFSLKDRISYRLR</sequence>
<evidence type="ECO:0000313" key="1">
    <source>
        <dbReference type="EMBL" id="KAJ8670026.1"/>
    </source>
</evidence>
<protein>
    <submittedName>
        <fullName evidence="1">Uncharacterized protein</fullName>
    </submittedName>
</protein>